<name>A0A4V6IMD4_METTU</name>
<evidence type="ECO:0000313" key="3">
    <source>
        <dbReference type="Proteomes" id="UP000294360"/>
    </source>
</evidence>
<dbReference type="KEGG" id="mtun:MTUNDRAET4_0688"/>
<sequence length="168" mass="18087">MRWGQHMAIVLAFVAPAVTVGSPSMASPRARHISTHHVEVRSVVGGKYASHGMRGRLTTVRRHGHFAELVGDPGSGYGFYPLPWAYRAGAWRARQRRAMASAEAIGVAVASTAIYSYGFPYGDDYGFGHHHGVFNPIDGYGTPFFAGYYGPAGGAGQERGPFGNPYNK</sequence>
<proteinExistence type="predicted"/>
<accession>A0A4V6IMD4</accession>
<evidence type="ECO:0000256" key="1">
    <source>
        <dbReference type="SAM" id="SignalP"/>
    </source>
</evidence>
<dbReference type="AlphaFoldDB" id="A0A4V6IMD4"/>
<organism evidence="2 3">
    <name type="scientific">Methylocella tundrae</name>
    <dbReference type="NCBI Taxonomy" id="227605"/>
    <lineage>
        <taxon>Bacteria</taxon>
        <taxon>Pseudomonadati</taxon>
        <taxon>Pseudomonadota</taxon>
        <taxon>Alphaproteobacteria</taxon>
        <taxon>Hyphomicrobiales</taxon>
        <taxon>Beijerinckiaceae</taxon>
        <taxon>Methylocella</taxon>
    </lineage>
</organism>
<keyword evidence="1" id="KW-0732">Signal</keyword>
<protein>
    <submittedName>
        <fullName evidence="2">Uncharacterized protein</fullName>
    </submittedName>
</protein>
<gene>
    <name evidence="2" type="ORF">MTUNDRAET4_0688</name>
</gene>
<feature type="signal peptide" evidence="1">
    <location>
        <begin position="1"/>
        <end position="26"/>
    </location>
</feature>
<reference evidence="2 3" key="1">
    <citation type="submission" date="2019-03" db="EMBL/GenBank/DDBJ databases">
        <authorList>
            <person name="Kox A.R. M."/>
        </authorList>
    </citation>
    <scope>NUCLEOTIDE SEQUENCE [LARGE SCALE GENOMIC DNA]</scope>
    <source>
        <strain evidence="2">MTUNDRAET4 annotated genome</strain>
    </source>
</reference>
<dbReference type="Proteomes" id="UP000294360">
    <property type="component" value="Chromosome"/>
</dbReference>
<dbReference type="EMBL" id="LR536450">
    <property type="protein sequence ID" value="VFU07581.1"/>
    <property type="molecule type" value="Genomic_DNA"/>
</dbReference>
<feature type="chain" id="PRO_5020212561" evidence="1">
    <location>
        <begin position="27"/>
        <end position="168"/>
    </location>
</feature>
<evidence type="ECO:0000313" key="2">
    <source>
        <dbReference type="EMBL" id="VFU07581.1"/>
    </source>
</evidence>